<organism evidence="2 3">
    <name type="scientific">Paenibacillus baekrokdamisoli</name>
    <dbReference type="NCBI Taxonomy" id="1712516"/>
    <lineage>
        <taxon>Bacteria</taxon>
        <taxon>Bacillati</taxon>
        <taxon>Bacillota</taxon>
        <taxon>Bacilli</taxon>
        <taxon>Bacillales</taxon>
        <taxon>Paenibacillaceae</taxon>
        <taxon>Paenibacillus</taxon>
    </lineage>
</organism>
<proteinExistence type="predicted"/>
<sequence>MKTRDDKRTNRTLLAALAISLLLGIYGGQANAQASIPASPAITTTETVPAVEISPDIWVFDTKHTNMDFYINNGTTYLSYKEAAAMFRDLVWSFDQKSGNLNVSGPNRTLSWKINTRTALLNGKRHKMSAALILKNGSLSLPIRDLVNWVGGSIKMYKDNSLAVSYSILNVVSGDPKSWYWVRRDNGFVYTAIGSEMPHNIGRSAVRAYQYANMSVTHADVHSVVLQVNHNHGEPSYGNDIYKLYIYNGKLVRESQVAYYGGSSVESIAEADGLTVMLNGSDLLLVRSNGTVEKKYDLKKLGGLDEDYTVEYASVKDGILLIRPYESQTLLLIDPKLDTPVILYKELLSKEDQEFFEKWGKSPFMPPREGLQFVKREGNTFTFKHTAPTGKVTEGLTYTLTR</sequence>
<reference evidence="2 3" key="1">
    <citation type="submission" date="2018-11" db="EMBL/GenBank/DDBJ databases">
        <title>Complete genome sequence of Paenibacillus baekrokdamisoli strain KCTC 33723.</title>
        <authorList>
            <person name="Kang S.W."/>
            <person name="Lee K.C."/>
            <person name="Kim K.K."/>
            <person name="Kim J.S."/>
            <person name="Kim D.S."/>
            <person name="Ko S.H."/>
            <person name="Yang S.H."/>
            <person name="Lee J.S."/>
        </authorList>
    </citation>
    <scope>NUCLEOTIDE SEQUENCE [LARGE SCALE GENOMIC DNA]</scope>
    <source>
        <strain evidence="2 3">KCTC 33723</strain>
    </source>
</reference>
<dbReference type="AlphaFoldDB" id="A0A3G9IWY0"/>
<dbReference type="OrthoDB" id="2613181at2"/>
<keyword evidence="3" id="KW-1185">Reference proteome</keyword>
<name>A0A3G9IWY0_9BACL</name>
<dbReference type="Pfam" id="PF07833">
    <property type="entry name" value="Cu_amine_oxidN1"/>
    <property type="match status" value="1"/>
</dbReference>
<accession>A0A3G9IWY0</accession>
<feature type="domain" description="Copper amine oxidase-like N-terminal" evidence="1">
    <location>
        <begin position="68"/>
        <end position="156"/>
    </location>
</feature>
<protein>
    <recommendedName>
        <fullName evidence="1">Copper amine oxidase-like N-terminal domain-containing protein</fullName>
    </recommendedName>
</protein>
<evidence type="ECO:0000313" key="3">
    <source>
        <dbReference type="Proteomes" id="UP000275368"/>
    </source>
</evidence>
<dbReference type="InterPro" id="IPR036582">
    <property type="entry name" value="Mao_N_sf"/>
</dbReference>
<dbReference type="RefSeq" id="WP_125661497.1">
    <property type="nucleotide sequence ID" value="NZ_AP019308.1"/>
</dbReference>
<dbReference type="SUPFAM" id="SSF55383">
    <property type="entry name" value="Copper amine oxidase, domain N"/>
    <property type="match status" value="1"/>
</dbReference>
<dbReference type="Proteomes" id="UP000275368">
    <property type="component" value="Chromosome"/>
</dbReference>
<evidence type="ECO:0000259" key="1">
    <source>
        <dbReference type="Pfam" id="PF07833"/>
    </source>
</evidence>
<dbReference type="KEGG" id="pbk:Back11_41570"/>
<evidence type="ECO:0000313" key="2">
    <source>
        <dbReference type="EMBL" id="BBH22812.1"/>
    </source>
</evidence>
<dbReference type="InterPro" id="IPR012854">
    <property type="entry name" value="Cu_amine_oxidase-like_N"/>
</dbReference>
<dbReference type="EMBL" id="AP019308">
    <property type="protein sequence ID" value="BBH22812.1"/>
    <property type="molecule type" value="Genomic_DNA"/>
</dbReference>
<gene>
    <name evidence="2" type="ORF">Back11_41570</name>
</gene>